<keyword evidence="4" id="KW-1185">Reference proteome</keyword>
<evidence type="ECO:0000313" key="3">
    <source>
        <dbReference type="EMBL" id="KAJ4444118.1"/>
    </source>
</evidence>
<comment type="caution">
    <text evidence="3">The sequence shown here is derived from an EMBL/GenBank/DDBJ whole genome shotgun (WGS) entry which is preliminary data.</text>
</comment>
<protein>
    <recommendedName>
        <fullName evidence="2">Mutator-like transposase domain-containing protein</fullName>
    </recommendedName>
</protein>
<evidence type="ECO:0000313" key="4">
    <source>
        <dbReference type="Proteomes" id="UP001148838"/>
    </source>
</evidence>
<proteinExistence type="predicted"/>
<feature type="region of interest" description="Disordered" evidence="1">
    <location>
        <begin position="323"/>
        <end position="350"/>
    </location>
</feature>
<dbReference type="EMBL" id="JAJSOF020000011">
    <property type="protein sequence ID" value="KAJ4444118.1"/>
    <property type="molecule type" value="Genomic_DNA"/>
</dbReference>
<dbReference type="Proteomes" id="UP001148838">
    <property type="component" value="Unassembled WGS sequence"/>
</dbReference>
<gene>
    <name evidence="3" type="ORF">ANN_05907</name>
</gene>
<evidence type="ECO:0000259" key="2">
    <source>
        <dbReference type="Pfam" id="PF20700"/>
    </source>
</evidence>
<reference evidence="3 4" key="1">
    <citation type="journal article" date="2022" name="Allergy">
        <title>Genome assembly and annotation of Periplaneta americana reveal a comprehensive cockroach allergen profile.</title>
        <authorList>
            <person name="Wang L."/>
            <person name="Xiong Q."/>
            <person name="Saelim N."/>
            <person name="Wang L."/>
            <person name="Nong W."/>
            <person name="Wan A.T."/>
            <person name="Shi M."/>
            <person name="Liu X."/>
            <person name="Cao Q."/>
            <person name="Hui J.H.L."/>
            <person name="Sookrung N."/>
            <person name="Leung T.F."/>
            <person name="Tungtrongchitr A."/>
            <person name="Tsui S.K.W."/>
        </authorList>
    </citation>
    <scope>NUCLEOTIDE SEQUENCE [LARGE SCALE GENOMIC DNA]</scope>
    <source>
        <strain evidence="3">PWHHKU_190912</strain>
    </source>
</reference>
<name>A0ABQ8TC38_PERAM</name>
<feature type="domain" description="Mutator-like transposase" evidence="2">
    <location>
        <begin position="11"/>
        <end position="226"/>
    </location>
</feature>
<dbReference type="Pfam" id="PF20700">
    <property type="entry name" value="Mutator"/>
    <property type="match status" value="1"/>
</dbReference>
<sequence length="350" mass="39051">MLEACKEAVQCNDGDDKIPVAIDGTWHKRGHTSNHGVVVATSVDTGKVLDSELLSKYCHTCKKSGAHEGCVKNFDGSSGGMEAEGAVRIFQRSNQTRGVKYKQYLGDGDSKGFVKVVESKPYGDDCTVEKLECIGHVQKRMGSRLRKLKKDLVGKKLSDGKGVGGSKRLTDGMIDKLQNYYGQAIRNNLHSLQDMRSAVWATYFHELSTDDDPQHGLCPKGDNSWCKYNRKEPDYKHHGLPESVMLAIKPIYRDLIPKTVFVSVNTLRLGLTDAIISFNDGNIGRMKVLQKLGIEPGFNTITILKELDSLRIKKAEMVMEEMAKKGRKLKRNKKRSREDTEDSDYGAGMF</sequence>
<accession>A0ABQ8TC38</accession>
<evidence type="ECO:0000256" key="1">
    <source>
        <dbReference type="SAM" id="MobiDB-lite"/>
    </source>
</evidence>
<organism evidence="3 4">
    <name type="scientific">Periplaneta americana</name>
    <name type="common">American cockroach</name>
    <name type="synonym">Blatta americana</name>
    <dbReference type="NCBI Taxonomy" id="6978"/>
    <lineage>
        <taxon>Eukaryota</taxon>
        <taxon>Metazoa</taxon>
        <taxon>Ecdysozoa</taxon>
        <taxon>Arthropoda</taxon>
        <taxon>Hexapoda</taxon>
        <taxon>Insecta</taxon>
        <taxon>Pterygota</taxon>
        <taxon>Neoptera</taxon>
        <taxon>Polyneoptera</taxon>
        <taxon>Dictyoptera</taxon>
        <taxon>Blattodea</taxon>
        <taxon>Blattoidea</taxon>
        <taxon>Blattidae</taxon>
        <taxon>Blattinae</taxon>
        <taxon>Periplaneta</taxon>
    </lineage>
</organism>
<dbReference type="InterPro" id="IPR049012">
    <property type="entry name" value="Mutator_transp_dom"/>
</dbReference>
<feature type="compositionally biased region" description="Basic residues" evidence="1">
    <location>
        <begin position="325"/>
        <end position="335"/>
    </location>
</feature>